<evidence type="ECO:0000259" key="2">
    <source>
        <dbReference type="PROSITE" id="PS51819"/>
    </source>
</evidence>
<accession>A0ABT3SYW9</accession>
<gene>
    <name evidence="3" type="ORF">EYC87_16520</name>
</gene>
<feature type="chain" id="PRO_5047372504" evidence="1">
    <location>
        <begin position="20"/>
        <end position="304"/>
    </location>
</feature>
<comment type="caution">
    <text evidence="3">The sequence shown here is derived from an EMBL/GenBank/DDBJ whole genome shotgun (WGS) entry which is preliminary data.</text>
</comment>
<reference evidence="3" key="1">
    <citation type="submission" date="2019-02" db="EMBL/GenBank/DDBJ databases">
        <authorList>
            <person name="Li S.-H."/>
        </authorList>
    </citation>
    <scope>NUCLEOTIDE SEQUENCE</scope>
    <source>
        <strain evidence="3">IMCC8485</strain>
    </source>
</reference>
<dbReference type="InterPro" id="IPR029068">
    <property type="entry name" value="Glyas_Bleomycin-R_OHBP_Dase"/>
</dbReference>
<dbReference type="RefSeq" id="WP_279253845.1">
    <property type="nucleotide sequence ID" value="NZ_SHNP01000006.1"/>
</dbReference>
<dbReference type="InterPro" id="IPR037523">
    <property type="entry name" value="VOC_core"/>
</dbReference>
<dbReference type="CDD" id="cd07247">
    <property type="entry name" value="SgaA_N_like"/>
    <property type="match status" value="1"/>
</dbReference>
<dbReference type="InterPro" id="IPR052164">
    <property type="entry name" value="Anthracycline_SecMetBiosynth"/>
</dbReference>
<sequence>MKRICASLLLTAVVLTACSATGVSIPALEGSLAGERLPGKIIWHELITDTPEQTQRFYTELFGWEFEPLSDKNINYFLIRQNGKAIGGMINQNRLPTKADISQWVALFSVTDIAAATDQVASSRGTVFTPPTSLGDRGKIAVVADPQGALFALLQTANGDPADTAEPASVGDFFWHELWTGDIDRAVTFYGKLAPYQMERRNLGTGNESIDYFVMQTQQQKRGGIRVNPFKGLPPIWVNYLQILDDAELDRILAKVESLGGEILVPAASRPSGGTVAMIAGPSGAGIALQTWKNEEQLAKFGEQ</sequence>
<dbReference type="Pfam" id="PF00903">
    <property type="entry name" value="Glyoxalase"/>
    <property type="match status" value="1"/>
</dbReference>
<keyword evidence="4" id="KW-1185">Reference proteome</keyword>
<evidence type="ECO:0000313" key="3">
    <source>
        <dbReference type="EMBL" id="MCX2975189.1"/>
    </source>
</evidence>
<dbReference type="SUPFAM" id="SSF54593">
    <property type="entry name" value="Glyoxalase/Bleomycin resistance protein/Dihydroxybiphenyl dioxygenase"/>
    <property type="match status" value="2"/>
</dbReference>
<organism evidence="3 4">
    <name type="scientific">Candidatus Seongchinamella marina</name>
    <dbReference type="NCBI Taxonomy" id="2518990"/>
    <lineage>
        <taxon>Bacteria</taxon>
        <taxon>Pseudomonadati</taxon>
        <taxon>Pseudomonadota</taxon>
        <taxon>Gammaproteobacteria</taxon>
        <taxon>Cellvibrionales</taxon>
        <taxon>Halieaceae</taxon>
        <taxon>Seongchinamella</taxon>
    </lineage>
</organism>
<dbReference type="PANTHER" id="PTHR33993">
    <property type="entry name" value="GLYOXALASE-RELATED"/>
    <property type="match status" value="1"/>
</dbReference>
<name>A0ABT3SYW9_9GAMM</name>
<evidence type="ECO:0000256" key="1">
    <source>
        <dbReference type="SAM" id="SignalP"/>
    </source>
</evidence>
<feature type="domain" description="VOC" evidence="2">
    <location>
        <begin position="40"/>
        <end position="156"/>
    </location>
</feature>
<dbReference type="PROSITE" id="PS51257">
    <property type="entry name" value="PROKAR_LIPOPROTEIN"/>
    <property type="match status" value="1"/>
</dbReference>
<evidence type="ECO:0000313" key="4">
    <source>
        <dbReference type="Proteomes" id="UP001143307"/>
    </source>
</evidence>
<protein>
    <submittedName>
        <fullName evidence="3">VOC family protein</fullName>
    </submittedName>
</protein>
<dbReference type="InterPro" id="IPR004360">
    <property type="entry name" value="Glyas_Fos-R_dOase_dom"/>
</dbReference>
<dbReference type="PROSITE" id="PS51819">
    <property type="entry name" value="VOC"/>
    <property type="match status" value="1"/>
</dbReference>
<keyword evidence="1" id="KW-0732">Signal</keyword>
<dbReference type="PANTHER" id="PTHR33993:SF14">
    <property type="entry name" value="GB|AAF24581.1"/>
    <property type="match status" value="1"/>
</dbReference>
<dbReference type="Proteomes" id="UP001143307">
    <property type="component" value="Unassembled WGS sequence"/>
</dbReference>
<proteinExistence type="predicted"/>
<dbReference type="Gene3D" id="3.10.180.10">
    <property type="entry name" value="2,3-Dihydroxybiphenyl 1,2-Dioxygenase, domain 1"/>
    <property type="match status" value="2"/>
</dbReference>
<dbReference type="EMBL" id="SHNP01000006">
    <property type="protein sequence ID" value="MCX2975189.1"/>
    <property type="molecule type" value="Genomic_DNA"/>
</dbReference>
<feature type="signal peptide" evidence="1">
    <location>
        <begin position="1"/>
        <end position="19"/>
    </location>
</feature>